<keyword evidence="2" id="KW-1133">Transmembrane helix</keyword>
<evidence type="ECO:0000256" key="1">
    <source>
        <dbReference type="SAM" id="MobiDB-lite"/>
    </source>
</evidence>
<feature type="domain" description="HTH cro/C1-type" evidence="3">
    <location>
        <begin position="25"/>
        <end position="50"/>
    </location>
</feature>
<dbReference type="InterPro" id="IPR010982">
    <property type="entry name" value="Lambda_DNA-bd_dom_sf"/>
</dbReference>
<dbReference type="PANTHER" id="PTHR34475:SF1">
    <property type="entry name" value="CYTOSKELETON PROTEIN RODZ"/>
    <property type="match status" value="1"/>
</dbReference>
<protein>
    <submittedName>
        <fullName evidence="4">DUF4115 domain-containing protein</fullName>
    </submittedName>
</protein>
<keyword evidence="5" id="KW-1185">Reference proteome</keyword>
<dbReference type="Proteomes" id="UP001223802">
    <property type="component" value="Chromosome"/>
</dbReference>
<feature type="region of interest" description="Disordered" evidence="1">
    <location>
        <begin position="155"/>
        <end position="174"/>
    </location>
</feature>
<gene>
    <name evidence="4" type="ORF">PU634_10940</name>
</gene>
<feature type="compositionally biased region" description="Low complexity" evidence="1">
    <location>
        <begin position="204"/>
        <end position="227"/>
    </location>
</feature>
<dbReference type="AlphaFoldDB" id="A0AA50KMH3"/>
<reference evidence="4 5" key="1">
    <citation type="submission" date="2023-02" db="EMBL/GenBank/DDBJ databases">
        <title>Complete genome sequence of a novel bacterium Oceanimonas sp. NTOU-MSR1 isolated from marine coast sediment.</title>
        <authorList>
            <person name="Yang H.-T."/>
            <person name="Chen Y.-L."/>
            <person name="Ho Y.-N."/>
        </authorList>
    </citation>
    <scope>NUCLEOTIDE SEQUENCE [LARGE SCALE GENOMIC DNA]</scope>
    <source>
        <strain evidence="4 5">NTOU-MSR1</strain>
    </source>
</reference>
<proteinExistence type="predicted"/>
<dbReference type="Pfam" id="PF13464">
    <property type="entry name" value="RodZ_C"/>
    <property type="match status" value="1"/>
</dbReference>
<evidence type="ECO:0000259" key="3">
    <source>
        <dbReference type="PROSITE" id="PS50943"/>
    </source>
</evidence>
<dbReference type="EMBL" id="CP118224">
    <property type="protein sequence ID" value="WMC09632.1"/>
    <property type="molecule type" value="Genomic_DNA"/>
</dbReference>
<dbReference type="PROSITE" id="PS50943">
    <property type="entry name" value="HTH_CROC1"/>
    <property type="match status" value="1"/>
</dbReference>
<dbReference type="InterPro" id="IPR050400">
    <property type="entry name" value="Bact_Cytoskel_RodZ"/>
</dbReference>
<dbReference type="SUPFAM" id="SSF47413">
    <property type="entry name" value="lambda repressor-like DNA-binding domains"/>
    <property type="match status" value="1"/>
</dbReference>
<dbReference type="InterPro" id="IPR025194">
    <property type="entry name" value="RodZ-like_C"/>
</dbReference>
<dbReference type="PANTHER" id="PTHR34475">
    <property type="match status" value="1"/>
</dbReference>
<feature type="compositionally biased region" description="Polar residues" evidence="1">
    <location>
        <begin position="1"/>
        <end position="19"/>
    </location>
</feature>
<name>A0AA50KMH3_9GAMM</name>
<keyword evidence="2" id="KW-0812">Transmembrane</keyword>
<evidence type="ECO:0000256" key="2">
    <source>
        <dbReference type="SAM" id="Phobius"/>
    </source>
</evidence>
<evidence type="ECO:0000313" key="5">
    <source>
        <dbReference type="Proteomes" id="UP001223802"/>
    </source>
</evidence>
<dbReference type="CDD" id="cd00093">
    <property type="entry name" value="HTH_XRE"/>
    <property type="match status" value="1"/>
</dbReference>
<dbReference type="Gene3D" id="1.10.260.40">
    <property type="entry name" value="lambda repressor-like DNA-binding domains"/>
    <property type="match status" value="1"/>
</dbReference>
<feature type="region of interest" description="Disordered" evidence="1">
    <location>
        <begin position="1"/>
        <end position="23"/>
    </location>
</feature>
<dbReference type="KEGG" id="ope:PU634_10940"/>
<dbReference type="GO" id="GO:0003677">
    <property type="term" value="F:DNA binding"/>
    <property type="evidence" value="ECO:0007669"/>
    <property type="project" value="InterPro"/>
</dbReference>
<keyword evidence="2" id="KW-0472">Membrane</keyword>
<dbReference type="InterPro" id="IPR001387">
    <property type="entry name" value="Cro/C1-type_HTH"/>
</dbReference>
<organism evidence="4 5">
    <name type="scientific">Oceanimonas pelagia</name>
    <dbReference type="NCBI Taxonomy" id="3028314"/>
    <lineage>
        <taxon>Bacteria</taxon>
        <taxon>Pseudomonadati</taxon>
        <taxon>Pseudomonadota</taxon>
        <taxon>Gammaproteobacteria</taxon>
        <taxon>Aeromonadales</taxon>
        <taxon>Aeromonadaceae</taxon>
        <taxon>Oceanimonas</taxon>
    </lineage>
</organism>
<sequence length="321" mass="34127">MTINEEQQQAGDEPQTPTTGPGALLRQAREGRGWSQNEVARRLNLRVAVIESIDGDHYKAGVAMTFLRGYVKAYARLVGVSEQQALAAFDGMAGMEQLRSAGPAPMQSFSKKTRQQASDKWLKRISWLVLLGLLASLVFWWWQNSGSGYITREPELPESSLPAEPAPAVPDTAVPAPDAAEVAAPAGEEQPAAVPAEVTAPDTAPADVTETAETVEASSEPVQAEAAEAAKPEPEPAPAADPGLLVLNFTADCWIKVTDAQGRVLSEGVKTAADRLELRGTPPFRLVLGAPQAASVEYLNQAVDLTAFRAGRVARLTVPQS</sequence>
<feature type="transmembrane region" description="Helical" evidence="2">
    <location>
        <begin position="121"/>
        <end position="142"/>
    </location>
</feature>
<dbReference type="Pfam" id="PF13413">
    <property type="entry name" value="HTH_25"/>
    <property type="match status" value="1"/>
</dbReference>
<dbReference type="RefSeq" id="WP_306760827.1">
    <property type="nucleotide sequence ID" value="NZ_CP118224.1"/>
</dbReference>
<accession>A0AA50KMH3</accession>
<evidence type="ECO:0000313" key="4">
    <source>
        <dbReference type="EMBL" id="WMC09632.1"/>
    </source>
</evidence>
<feature type="region of interest" description="Disordered" evidence="1">
    <location>
        <begin position="204"/>
        <end position="239"/>
    </location>
</feature>